<protein>
    <submittedName>
        <fullName evidence="3">DUF3887 domain-containing protein</fullName>
    </submittedName>
</protein>
<gene>
    <name evidence="3" type="ORF">FNY66_07640</name>
</gene>
<comment type="caution">
    <text evidence="3">The sequence shown here is derived from an EMBL/GenBank/DDBJ whole genome shotgun (WGS) entry which is preliminary data.</text>
</comment>
<keyword evidence="1" id="KW-1133">Transmembrane helix</keyword>
<proteinExistence type="predicted"/>
<accession>A0A5M9I2G5</accession>
<evidence type="ECO:0000259" key="2">
    <source>
        <dbReference type="Pfam" id="PF13026"/>
    </source>
</evidence>
<sequence>MTQKKHVFFQPVQTAEQRRKRTRNIVITAVILVIAAAAIYFAMPKNKALSQSSIFDQAEIEALARQAVDYINEEDFDGLKEMSVDEMSTIMNKERMDEAKARVSEDWGAFREVSDITAMEVTQRGVTAAVAYVTADYENAEIHFTFAFNEDMKLASLGIQ</sequence>
<name>A0A5M9I2G5_9FIRM</name>
<dbReference type="OrthoDB" id="2088055at2"/>
<keyword evidence="1" id="KW-0472">Membrane</keyword>
<evidence type="ECO:0000313" key="4">
    <source>
        <dbReference type="Proteomes" id="UP000322025"/>
    </source>
</evidence>
<keyword evidence="4" id="KW-1185">Reference proteome</keyword>
<dbReference type="Pfam" id="PF13026">
    <property type="entry name" value="DUF3887"/>
    <property type="match status" value="1"/>
</dbReference>
<dbReference type="Proteomes" id="UP000322025">
    <property type="component" value="Unassembled WGS sequence"/>
</dbReference>
<evidence type="ECO:0000256" key="1">
    <source>
        <dbReference type="SAM" id="Phobius"/>
    </source>
</evidence>
<dbReference type="Gene3D" id="3.10.450.590">
    <property type="match status" value="1"/>
</dbReference>
<organism evidence="3 4">
    <name type="scientific">Mediterraneibacter catenae</name>
    <dbReference type="NCBI Taxonomy" id="2594882"/>
    <lineage>
        <taxon>Bacteria</taxon>
        <taxon>Bacillati</taxon>
        <taxon>Bacillota</taxon>
        <taxon>Clostridia</taxon>
        <taxon>Lachnospirales</taxon>
        <taxon>Lachnospiraceae</taxon>
        <taxon>Mediterraneibacter</taxon>
    </lineage>
</organism>
<dbReference type="RefSeq" id="WP_087149803.1">
    <property type="nucleotide sequence ID" value="NZ_VMSO01000008.1"/>
</dbReference>
<reference evidence="3" key="1">
    <citation type="submission" date="2019-07" db="EMBL/GenBank/DDBJ databases">
        <authorList>
            <person name="Wongkuna S."/>
            <person name="Scaria J."/>
        </authorList>
    </citation>
    <scope>NUCLEOTIDE SEQUENCE [LARGE SCALE GENOMIC DNA]</scope>
    <source>
        <strain evidence="3">SW178</strain>
    </source>
</reference>
<dbReference type="InterPro" id="IPR024981">
    <property type="entry name" value="DUF3887"/>
</dbReference>
<dbReference type="EMBL" id="VMSO01000008">
    <property type="protein sequence ID" value="KAA8501472.1"/>
    <property type="molecule type" value="Genomic_DNA"/>
</dbReference>
<keyword evidence="1" id="KW-0812">Transmembrane</keyword>
<evidence type="ECO:0000313" key="3">
    <source>
        <dbReference type="EMBL" id="KAA8501472.1"/>
    </source>
</evidence>
<feature type="transmembrane region" description="Helical" evidence="1">
    <location>
        <begin position="25"/>
        <end position="43"/>
    </location>
</feature>
<feature type="domain" description="DUF3887" evidence="2">
    <location>
        <begin position="64"/>
        <end position="157"/>
    </location>
</feature>
<dbReference type="AlphaFoldDB" id="A0A5M9I2G5"/>